<gene>
    <name evidence="10" type="primary">LOC113794571</name>
</gene>
<feature type="compositionally biased region" description="Basic residues" evidence="7">
    <location>
        <begin position="260"/>
        <end position="279"/>
    </location>
</feature>
<feature type="region of interest" description="Disordered" evidence="7">
    <location>
        <begin position="788"/>
        <end position="880"/>
    </location>
</feature>
<keyword evidence="2 5" id="KW-0238">DNA-binding</keyword>
<name>A0A6P6Y4T9_DERPT</name>
<dbReference type="GO" id="GO:0000981">
    <property type="term" value="F:DNA-binding transcription factor activity, RNA polymerase II-specific"/>
    <property type="evidence" value="ECO:0007669"/>
    <property type="project" value="TreeGrafter"/>
</dbReference>
<feature type="compositionally biased region" description="Low complexity" evidence="7">
    <location>
        <begin position="788"/>
        <end position="809"/>
    </location>
</feature>
<dbReference type="GO" id="GO:0005634">
    <property type="term" value="C:nucleus"/>
    <property type="evidence" value="ECO:0007669"/>
    <property type="project" value="UniProtKB-UniRule"/>
</dbReference>
<feature type="compositionally biased region" description="Polar residues" evidence="7">
    <location>
        <begin position="1093"/>
        <end position="1102"/>
    </location>
</feature>
<feature type="compositionally biased region" description="Low complexity" evidence="7">
    <location>
        <begin position="335"/>
        <end position="352"/>
    </location>
</feature>
<feature type="compositionally biased region" description="Low complexity" evidence="7">
    <location>
        <begin position="162"/>
        <end position="180"/>
    </location>
</feature>
<feature type="domain" description="HMG box" evidence="8">
    <location>
        <begin position="908"/>
        <end position="976"/>
    </location>
</feature>
<feature type="compositionally biased region" description="Basic and acidic residues" evidence="7">
    <location>
        <begin position="318"/>
        <end position="327"/>
    </location>
</feature>
<feature type="compositionally biased region" description="Low complexity" evidence="7">
    <location>
        <begin position="603"/>
        <end position="629"/>
    </location>
</feature>
<evidence type="ECO:0000256" key="3">
    <source>
        <dbReference type="ARBA" id="ARBA00023163"/>
    </source>
</evidence>
<dbReference type="AlphaFoldDB" id="A0A6P6Y4T9"/>
<dbReference type="Pfam" id="PF00505">
    <property type="entry name" value="HMG_box"/>
    <property type="match status" value="1"/>
</dbReference>
<keyword evidence="9" id="KW-1185">Reference proteome</keyword>
<dbReference type="InterPro" id="IPR036910">
    <property type="entry name" value="HMG_box_dom_sf"/>
</dbReference>
<dbReference type="CDD" id="cd22042">
    <property type="entry name" value="HMG-box_EGL13-like"/>
    <property type="match status" value="1"/>
</dbReference>
<reference evidence="10" key="1">
    <citation type="submission" date="2025-08" db="UniProtKB">
        <authorList>
            <consortium name="RefSeq"/>
        </authorList>
    </citation>
    <scope>IDENTIFICATION</scope>
    <source>
        <strain evidence="10">Airmid</strain>
    </source>
</reference>
<dbReference type="OrthoDB" id="6247875at2759"/>
<organism evidence="9 10">
    <name type="scientific">Dermatophagoides pteronyssinus</name>
    <name type="common">European house dust mite</name>
    <dbReference type="NCBI Taxonomy" id="6956"/>
    <lineage>
        <taxon>Eukaryota</taxon>
        <taxon>Metazoa</taxon>
        <taxon>Ecdysozoa</taxon>
        <taxon>Arthropoda</taxon>
        <taxon>Chelicerata</taxon>
        <taxon>Arachnida</taxon>
        <taxon>Acari</taxon>
        <taxon>Acariformes</taxon>
        <taxon>Sarcoptiformes</taxon>
        <taxon>Astigmata</taxon>
        <taxon>Psoroptidia</taxon>
        <taxon>Analgoidea</taxon>
        <taxon>Pyroglyphidae</taxon>
        <taxon>Dermatophagoidinae</taxon>
        <taxon>Dermatophagoides</taxon>
    </lineage>
</organism>
<feature type="compositionally biased region" description="Polar residues" evidence="7">
    <location>
        <begin position="94"/>
        <end position="106"/>
    </location>
</feature>
<evidence type="ECO:0000256" key="7">
    <source>
        <dbReference type="SAM" id="MobiDB-lite"/>
    </source>
</evidence>
<feature type="region of interest" description="Disordered" evidence="7">
    <location>
        <begin position="53"/>
        <end position="106"/>
    </location>
</feature>
<keyword evidence="1" id="KW-0805">Transcription regulation</keyword>
<feature type="region of interest" description="Disordered" evidence="7">
    <location>
        <begin position="123"/>
        <end position="240"/>
    </location>
</feature>
<dbReference type="RefSeq" id="XP_027200492.1">
    <property type="nucleotide sequence ID" value="XM_027344691.1"/>
</dbReference>
<keyword evidence="6" id="KW-0175">Coiled coil</keyword>
<dbReference type="PANTHER" id="PTHR45789:SF2">
    <property type="entry name" value="FI18025P1"/>
    <property type="match status" value="1"/>
</dbReference>
<evidence type="ECO:0000256" key="6">
    <source>
        <dbReference type="SAM" id="Coils"/>
    </source>
</evidence>
<protein>
    <submittedName>
        <fullName evidence="10">Uncharacterized protein DDB_G0283357-like</fullName>
    </submittedName>
</protein>
<dbReference type="Proteomes" id="UP000515146">
    <property type="component" value="Unplaced"/>
</dbReference>
<feature type="region of interest" description="Disordered" evidence="7">
    <location>
        <begin position="1063"/>
        <end position="1102"/>
    </location>
</feature>
<feature type="compositionally biased region" description="Low complexity" evidence="7">
    <location>
        <begin position="68"/>
        <end position="81"/>
    </location>
</feature>
<feature type="coiled-coil region" evidence="6">
    <location>
        <begin position="458"/>
        <end position="485"/>
    </location>
</feature>
<dbReference type="SUPFAM" id="SSF47095">
    <property type="entry name" value="HMG-box"/>
    <property type="match status" value="1"/>
</dbReference>
<sequence>MIFGMNIQPPILPLPSPSSHHHHHHLYADVLTHRRLFSTKSNRMALANVTTLSDEGVEGESDSEQPINQHSQTSQQHNNHNYNHHHHNHHQSRESNIGKSSYKSTTMEDLTYVSRRKRFRSDEEFDADADDDGEDDDTDDIVNDHGGGGGGSGHDDDDDNNIIDNTITGNNNGNDSVQDTDSNEGDDEEETNDNINKITSAKSSSSSSTTSSISSSRKRFKSSSSSSKSHNGHLLSDDLNKNLTDQIPSIQYNKSSNASHHPHHHSHSHHHHHSHHNRKMGNGNLSRRNENNKDRLNKRSTMDEVLKRLNKVNNQNDSDAKSVKSDDGGDSVIDQKQQQQQRLSPINGGPTTITNTNVQSALSKSSFTQQQQGSVPNFPFDLNMLSGLTATNNEGNVNVIEAEQQLSSLIDQLQMFRSKLVSQQQHQQPSTSEDEMANNSSGGGGDNNNSNLNNDKQKEQQANILETQQQKISDLQQRINSHYLQSAASLPNICQATAAMAAASAAGLPSSAAAAQLMLFNLNGLSPFINNPSFLNGNSLANSTNPLAAAALAAAAAAQVSNTNESENPMFSMNPSSVPVSSSPPMTRTNINNNKLSKEEETSTSNETTSTPLNLSKPKSSSSSNNGSNETFIHDKHHRGSFGGGSGNNTSCRPVISSPSSTTNSTTHTPSSPMSAFPSLPHTDQQSLQAFITGNYWNALAQFSSHQQQQQQSSSSTNQSQQNAQIMTNQSNLSSLLPSSSFVQHLREKNLLPGLLNPSTFGQLPGFSPTGSMESMFNNQLNCSVNSVANSRNTSSSSPNPSSINDAINLYLPGAQNNTANQSENFQSKDHHSSSNTNRHHHHHSNKKESNDPTFSPNSIRTKASHSNSSMNNNSNKSNESIVTCQSKLLGAKIIRQVKKDGEGKPHVKRPMNAFMVWAKDERRKILKACPDMHNSNISKILGARWKAMTNTEKQPYYEEQSRLSKVHMEQHPDYRYRPRPKRTCIVDGKKLRISEYKQLMKNRRAEMRGIWYKDSNDNQEMDPNLMSGLENVDSSAVASAAAAVMHSILNDSQNVNASQLSFQSDSYHSDDSSNMGRDEEFDLDSESDHSIESNQMANVDD</sequence>
<keyword evidence="4 5" id="KW-0539">Nucleus</keyword>
<feature type="region of interest" description="Disordered" evidence="7">
    <location>
        <begin position="253"/>
        <end position="352"/>
    </location>
</feature>
<evidence type="ECO:0000256" key="1">
    <source>
        <dbReference type="ARBA" id="ARBA00023015"/>
    </source>
</evidence>
<feature type="compositionally biased region" description="Acidic residues" evidence="7">
    <location>
        <begin position="123"/>
        <end position="141"/>
    </location>
</feature>
<dbReference type="PROSITE" id="PS50118">
    <property type="entry name" value="HMG_BOX_2"/>
    <property type="match status" value="1"/>
</dbReference>
<proteinExistence type="predicted"/>
<feature type="compositionally biased region" description="Low complexity" evidence="7">
    <location>
        <begin position="193"/>
        <end position="215"/>
    </location>
</feature>
<evidence type="ECO:0000256" key="5">
    <source>
        <dbReference type="PROSITE-ProRule" id="PRU00267"/>
    </source>
</evidence>
<dbReference type="KEGG" id="dpte:113794571"/>
<feature type="compositionally biased region" description="Acidic residues" evidence="7">
    <location>
        <begin position="181"/>
        <end position="192"/>
    </location>
</feature>
<dbReference type="InterPro" id="IPR009071">
    <property type="entry name" value="HMG_box_dom"/>
</dbReference>
<evidence type="ECO:0000256" key="2">
    <source>
        <dbReference type="ARBA" id="ARBA00023125"/>
    </source>
</evidence>
<feature type="compositionally biased region" description="Low complexity" evidence="7">
    <location>
        <begin position="865"/>
        <end position="880"/>
    </location>
</feature>
<dbReference type="InParanoid" id="A0A6P6Y4T9"/>
<evidence type="ECO:0000256" key="4">
    <source>
        <dbReference type="ARBA" id="ARBA00023242"/>
    </source>
</evidence>
<feature type="region of interest" description="Disordered" evidence="7">
    <location>
        <begin position="565"/>
        <end position="681"/>
    </location>
</feature>
<dbReference type="FunFam" id="1.10.30.10:FF:000003">
    <property type="entry name" value="Putative transcription factor SOX-6"/>
    <property type="match status" value="1"/>
</dbReference>
<dbReference type="OMA" id="VHMEQHP"/>
<feature type="compositionally biased region" description="Low complexity" evidence="7">
    <location>
        <begin position="657"/>
        <end position="675"/>
    </location>
</feature>
<accession>A0A6P6Y4T9</accession>
<feature type="compositionally biased region" description="Basic and acidic residues" evidence="7">
    <location>
        <begin position="287"/>
        <end position="307"/>
    </location>
</feature>
<feature type="compositionally biased region" description="Polar residues" evidence="7">
    <location>
        <begin position="852"/>
        <end position="862"/>
    </location>
</feature>
<feature type="DNA-binding region" description="HMG box" evidence="5">
    <location>
        <begin position="908"/>
        <end position="976"/>
    </location>
</feature>
<evidence type="ECO:0000259" key="8">
    <source>
        <dbReference type="PROSITE" id="PS50118"/>
    </source>
</evidence>
<dbReference type="InterPro" id="IPR051356">
    <property type="entry name" value="SOX/SOX-like_TF"/>
</dbReference>
<feature type="region of interest" description="Disordered" evidence="7">
    <location>
        <begin position="420"/>
        <end position="454"/>
    </location>
</feature>
<feature type="compositionally biased region" description="Low complexity" evidence="7">
    <location>
        <begin position="568"/>
        <end position="586"/>
    </location>
</feature>
<dbReference type="PANTHER" id="PTHR45789">
    <property type="entry name" value="FI18025P1"/>
    <property type="match status" value="1"/>
</dbReference>
<dbReference type="Gene3D" id="1.10.30.10">
    <property type="entry name" value="High mobility group box domain"/>
    <property type="match status" value="1"/>
</dbReference>
<feature type="compositionally biased region" description="Polar residues" evidence="7">
    <location>
        <begin position="420"/>
        <end position="431"/>
    </location>
</feature>
<evidence type="ECO:0000313" key="9">
    <source>
        <dbReference type="Proteomes" id="UP000515146"/>
    </source>
</evidence>
<keyword evidence="3" id="KW-0804">Transcription</keyword>
<feature type="compositionally biased region" description="Polar residues" evidence="7">
    <location>
        <begin position="815"/>
        <end position="826"/>
    </location>
</feature>
<dbReference type="SMART" id="SM00398">
    <property type="entry name" value="HMG"/>
    <property type="match status" value="1"/>
</dbReference>
<dbReference type="GO" id="GO:0045165">
    <property type="term" value="P:cell fate commitment"/>
    <property type="evidence" value="ECO:0007669"/>
    <property type="project" value="TreeGrafter"/>
</dbReference>
<evidence type="ECO:0000313" key="10">
    <source>
        <dbReference type="RefSeq" id="XP_027200492.1"/>
    </source>
</evidence>
<dbReference type="GO" id="GO:0000978">
    <property type="term" value="F:RNA polymerase II cis-regulatory region sequence-specific DNA binding"/>
    <property type="evidence" value="ECO:0007669"/>
    <property type="project" value="TreeGrafter"/>
</dbReference>